<sequence>MPSTTHWSYDCHYFVVPGDVELFSISSPIVPVEGWLIDWKDFETQVTTRYRVQDMILEVEEVPAGADPPVEDPPLPPSQVHQTATVRVEIVIVP</sequence>
<dbReference type="AlphaFoldDB" id="A0A0F9JQG8"/>
<comment type="caution">
    <text evidence="1">The sequence shown here is derived from an EMBL/GenBank/DDBJ whole genome shotgun (WGS) entry which is preliminary data.</text>
</comment>
<dbReference type="EMBL" id="LAZR01009558">
    <property type="protein sequence ID" value="KKM71903.1"/>
    <property type="molecule type" value="Genomic_DNA"/>
</dbReference>
<reference evidence="1" key="1">
    <citation type="journal article" date="2015" name="Nature">
        <title>Complex archaea that bridge the gap between prokaryotes and eukaryotes.</title>
        <authorList>
            <person name="Spang A."/>
            <person name="Saw J.H."/>
            <person name="Jorgensen S.L."/>
            <person name="Zaremba-Niedzwiedzka K."/>
            <person name="Martijn J."/>
            <person name="Lind A.E."/>
            <person name="van Eijk R."/>
            <person name="Schleper C."/>
            <person name="Guy L."/>
            <person name="Ettema T.J."/>
        </authorList>
    </citation>
    <scope>NUCLEOTIDE SEQUENCE</scope>
</reference>
<organism evidence="1">
    <name type="scientific">marine sediment metagenome</name>
    <dbReference type="NCBI Taxonomy" id="412755"/>
    <lineage>
        <taxon>unclassified sequences</taxon>
        <taxon>metagenomes</taxon>
        <taxon>ecological metagenomes</taxon>
    </lineage>
</organism>
<gene>
    <name evidence="1" type="ORF">LCGC14_1425900</name>
</gene>
<accession>A0A0F9JQG8</accession>
<proteinExistence type="predicted"/>
<protein>
    <submittedName>
        <fullName evidence="1">Uncharacterized protein</fullName>
    </submittedName>
</protein>
<name>A0A0F9JQG8_9ZZZZ</name>
<evidence type="ECO:0000313" key="1">
    <source>
        <dbReference type="EMBL" id="KKM71903.1"/>
    </source>
</evidence>